<comment type="caution">
    <text evidence="1">The sequence shown here is derived from an EMBL/GenBank/DDBJ whole genome shotgun (WGS) entry which is preliminary data.</text>
</comment>
<sequence>MKLILDPEVKEFLQKNNMITKQDLINKMHQLFPKYPDKYTLICSNVIKEDKTYQIFYETNINNIDINCIDITEKTDDNKTIKEICLEKTRKQNKQPV</sequence>
<dbReference type="RefSeq" id="WP_209452732.1">
    <property type="nucleotide sequence ID" value="NZ_JAGGLT010000002.1"/>
</dbReference>
<keyword evidence="2" id="KW-1185">Reference proteome</keyword>
<dbReference type="Proteomes" id="UP001166402">
    <property type="component" value="Unassembled WGS sequence"/>
</dbReference>
<gene>
    <name evidence="1" type="ORF">J2Z80_000251</name>
</gene>
<evidence type="ECO:0000313" key="1">
    <source>
        <dbReference type="EMBL" id="MBP2070753.1"/>
    </source>
</evidence>
<evidence type="ECO:0000313" key="2">
    <source>
        <dbReference type="Proteomes" id="UP001166402"/>
    </source>
</evidence>
<dbReference type="EMBL" id="JAGGLT010000002">
    <property type="protein sequence ID" value="MBP2070753.1"/>
    <property type="molecule type" value="Genomic_DNA"/>
</dbReference>
<protein>
    <submittedName>
        <fullName evidence="1">Uncharacterized protein</fullName>
    </submittedName>
</protein>
<organism evidence="1 2">
    <name type="scientific">Thermoanaerobacterium butyriciformans</name>
    <dbReference type="NCBI Taxonomy" id="1702242"/>
    <lineage>
        <taxon>Bacteria</taxon>
        <taxon>Bacillati</taxon>
        <taxon>Bacillota</taxon>
        <taxon>Clostridia</taxon>
        <taxon>Thermoanaerobacterales</taxon>
        <taxon>Thermoanaerobacteraceae</taxon>
        <taxon>Thermoanaerobacterium</taxon>
    </lineage>
</organism>
<reference evidence="1" key="1">
    <citation type="submission" date="2021-03" db="EMBL/GenBank/DDBJ databases">
        <title>Genomic Encyclopedia of Type Strains, Phase IV (KMG-IV): sequencing the most valuable type-strain genomes for metagenomic binning, comparative biology and taxonomic classification.</title>
        <authorList>
            <person name="Goeker M."/>
        </authorList>
    </citation>
    <scope>NUCLEOTIDE SEQUENCE</scope>
    <source>
        <strain evidence="1">DSM 101588</strain>
    </source>
</reference>
<accession>A0ABS4NAR3</accession>
<proteinExistence type="predicted"/>
<name>A0ABS4NAR3_9THEO</name>